<evidence type="ECO:0000256" key="1">
    <source>
        <dbReference type="ARBA" id="ARBA00001933"/>
    </source>
</evidence>
<sequence length="384" mass="42415">MKRVYLDNSATSYPKAPDVSKFICDYIDNIGGNVGRGTYQTSYTSGHVVYETRELICDLFKFSNPLNVVFTMNITQSINMLLRGILKKGDHVIVSSMEHNAVMRPLTSLSKSGIFFDKVQCDIYGRLNPSNIEKHIKPNTKLIVMTHASNVCGTIMPIEEIGNICRKHGLYFFLDSAQSAGVLNIDFDKLNLTALAFTGHKGLLGPQGVGGFIIKDDIVNEINPIIEGGTGSLSESEEQPDYMPDKFESGTLNIPNIFGLNASLKFIKSIGIDSIHQKEMELTKRFLDGIQNIDGIKLSGLNSVEGRTAAISLDFVNLDNSEVAFTLDREFGIMTRVGLHCAPSAHKTLGTFPKGTVRFSPGYFTTFEEIDYTIESINKVIKML</sequence>
<comment type="similarity">
    <text evidence="2">Belongs to the class-V pyridoxal-phosphate-dependent aminotransferase family. Csd subfamily.</text>
</comment>
<proteinExistence type="inferred from homology"/>
<dbReference type="PANTHER" id="PTHR43586">
    <property type="entry name" value="CYSTEINE DESULFURASE"/>
    <property type="match status" value="1"/>
</dbReference>
<dbReference type="GO" id="GO:0031071">
    <property type="term" value="F:cysteine desulfurase activity"/>
    <property type="evidence" value="ECO:0007669"/>
    <property type="project" value="UniProtKB-EC"/>
</dbReference>
<dbReference type="NCBIfam" id="TIGR01977">
    <property type="entry name" value="am_tr_V_EF2568"/>
    <property type="match status" value="1"/>
</dbReference>
<evidence type="ECO:0000256" key="4">
    <source>
        <dbReference type="ARBA" id="ARBA00022898"/>
    </source>
</evidence>
<dbReference type="InterPro" id="IPR015424">
    <property type="entry name" value="PyrdxlP-dep_Trfase"/>
</dbReference>
<dbReference type="EMBL" id="FUYH01000005">
    <property type="protein sequence ID" value="SKA83684.1"/>
    <property type="molecule type" value="Genomic_DNA"/>
</dbReference>
<evidence type="ECO:0000256" key="2">
    <source>
        <dbReference type="ARBA" id="ARBA00010447"/>
    </source>
</evidence>
<dbReference type="SUPFAM" id="SSF53383">
    <property type="entry name" value="PLP-dependent transferases"/>
    <property type="match status" value="1"/>
</dbReference>
<dbReference type="EC" id="2.8.1.7" evidence="3"/>
<gene>
    <name evidence="7" type="ORF">SAMN05443428_105142</name>
</gene>
<dbReference type="Gene3D" id="3.90.1150.10">
    <property type="entry name" value="Aspartate Aminotransferase, domain 1"/>
    <property type="match status" value="1"/>
</dbReference>
<dbReference type="InterPro" id="IPR016454">
    <property type="entry name" value="Cysteine_dSase"/>
</dbReference>
<comment type="cofactor">
    <cofactor evidence="1">
        <name>pyridoxal 5'-phosphate</name>
        <dbReference type="ChEBI" id="CHEBI:597326"/>
    </cofactor>
</comment>
<evidence type="ECO:0000256" key="5">
    <source>
        <dbReference type="ARBA" id="ARBA00050776"/>
    </source>
</evidence>
<dbReference type="InterPro" id="IPR015422">
    <property type="entry name" value="PyrdxlP-dep_Trfase_small"/>
</dbReference>
<dbReference type="OrthoDB" id="9804366at2"/>
<reference evidence="8" key="1">
    <citation type="submission" date="2017-02" db="EMBL/GenBank/DDBJ databases">
        <authorList>
            <person name="Varghese N."/>
            <person name="Submissions S."/>
        </authorList>
    </citation>
    <scope>NUCLEOTIDE SEQUENCE [LARGE SCALE GENOMIC DNA]</scope>
    <source>
        <strain evidence="8">USBA 833</strain>
    </source>
</reference>
<dbReference type="Pfam" id="PF00266">
    <property type="entry name" value="Aminotran_5"/>
    <property type="match status" value="1"/>
</dbReference>
<evidence type="ECO:0000256" key="3">
    <source>
        <dbReference type="ARBA" id="ARBA00012239"/>
    </source>
</evidence>
<dbReference type="AlphaFoldDB" id="A0A1T4X257"/>
<dbReference type="PIRSF" id="PIRSF005572">
    <property type="entry name" value="NifS"/>
    <property type="match status" value="1"/>
</dbReference>
<organism evidence="7 8">
    <name type="scientific">Caloramator quimbayensis</name>
    <dbReference type="NCBI Taxonomy" id="1147123"/>
    <lineage>
        <taxon>Bacteria</taxon>
        <taxon>Bacillati</taxon>
        <taxon>Bacillota</taxon>
        <taxon>Clostridia</taxon>
        <taxon>Eubacteriales</taxon>
        <taxon>Clostridiaceae</taxon>
        <taxon>Caloramator</taxon>
    </lineage>
</organism>
<dbReference type="RefSeq" id="WP_078695958.1">
    <property type="nucleotide sequence ID" value="NZ_FUYH01000005.1"/>
</dbReference>
<dbReference type="InterPro" id="IPR000192">
    <property type="entry name" value="Aminotrans_V_dom"/>
</dbReference>
<accession>A0A1T4X257</accession>
<protein>
    <recommendedName>
        <fullName evidence="3">cysteine desulfurase</fullName>
        <ecNumber evidence="3">2.8.1.7</ecNumber>
    </recommendedName>
</protein>
<feature type="domain" description="Aminotransferase class V" evidence="6">
    <location>
        <begin position="4"/>
        <end position="372"/>
    </location>
</feature>
<dbReference type="Gene3D" id="3.40.640.10">
    <property type="entry name" value="Type I PLP-dependent aspartate aminotransferase-like (Major domain)"/>
    <property type="match status" value="1"/>
</dbReference>
<evidence type="ECO:0000259" key="6">
    <source>
        <dbReference type="Pfam" id="PF00266"/>
    </source>
</evidence>
<evidence type="ECO:0000313" key="7">
    <source>
        <dbReference type="EMBL" id="SKA83684.1"/>
    </source>
</evidence>
<evidence type="ECO:0000313" key="8">
    <source>
        <dbReference type="Proteomes" id="UP000190105"/>
    </source>
</evidence>
<dbReference type="InterPro" id="IPR010969">
    <property type="entry name" value="Cys_dSase-rel_unknwn_funct"/>
</dbReference>
<dbReference type="Proteomes" id="UP000190105">
    <property type="component" value="Unassembled WGS sequence"/>
</dbReference>
<keyword evidence="8" id="KW-1185">Reference proteome</keyword>
<dbReference type="InterPro" id="IPR015421">
    <property type="entry name" value="PyrdxlP-dep_Trfase_major"/>
</dbReference>
<keyword evidence="4" id="KW-0663">Pyridoxal phosphate</keyword>
<dbReference type="PANTHER" id="PTHR43586:SF4">
    <property type="entry name" value="ISOPENICILLIN N EPIMERASE"/>
    <property type="match status" value="1"/>
</dbReference>
<name>A0A1T4X257_9CLOT</name>
<comment type="catalytic activity">
    <reaction evidence="5">
        <text>(sulfur carrier)-H + L-cysteine = (sulfur carrier)-SH + L-alanine</text>
        <dbReference type="Rhea" id="RHEA:43892"/>
        <dbReference type="Rhea" id="RHEA-COMP:14737"/>
        <dbReference type="Rhea" id="RHEA-COMP:14739"/>
        <dbReference type="ChEBI" id="CHEBI:29917"/>
        <dbReference type="ChEBI" id="CHEBI:35235"/>
        <dbReference type="ChEBI" id="CHEBI:57972"/>
        <dbReference type="ChEBI" id="CHEBI:64428"/>
        <dbReference type="EC" id="2.8.1.7"/>
    </reaction>
</comment>
<dbReference type="STRING" id="1147123.SAMN05443428_105142"/>